<proteinExistence type="predicted"/>
<accession>A0ABV2MVN4</accession>
<dbReference type="EMBL" id="JBEPML010000003">
    <property type="protein sequence ID" value="MET3790870.1"/>
    <property type="molecule type" value="Genomic_DNA"/>
</dbReference>
<dbReference type="Proteomes" id="UP001549076">
    <property type="component" value="Unassembled WGS sequence"/>
</dbReference>
<evidence type="ECO:0000313" key="1">
    <source>
        <dbReference type="EMBL" id="MET3790870.1"/>
    </source>
</evidence>
<evidence type="ECO:0000313" key="2">
    <source>
        <dbReference type="Proteomes" id="UP001549076"/>
    </source>
</evidence>
<reference evidence="1 2" key="1">
    <citation type="submission" date="2024-06" db="EMBL/GenBank/DDBJ databases">
        <title>Genomic Encyclopedia of Type Strains, Phase IV (KMG-IV): sequencing the most valuable type-strain genomes for metagenomic binning, comparative biology and taxonomic classification.</title>
        <authorList>
            <person name="Goeker M."/>
        </authorList>
    </citation>
    <scope>NUCLEOTIDE SEQUENCE [LARGE SCALE GENOMIC DNA]</scope>
    <source>
        <strain evidence="1 2">DSM 27865</strain>
    </source>
</reference>
<protein>
    <submittedName>
        <fullName evidence="1">Uncharacterized protein</fullName>
    </submittedName>
</protein>
<gene>
    <name evidence="1" type="ORF">ABID37_001073</name>
</gene>
<sequence length="44" mass="4875">MMQHAEPPLAILLRPPEYARAGRHGCGAAMQLTVTFRNKARNQA</sequence>
<keyword evidence="2" id="KW-1185">Reference proteome</keyword>
<name>A0ABV2MVN4_9HYPH</name>
<organism evidence="1 2">
    <name type="scientific">Aquamicrobium terrae</name>
    <dbReference type="NCBI Taxonomy" id="1324945"/>
    <lineage>
        <taxon>Bacteria</taxon>
        <taxon>Pseudomonadati</taxon>
        <taxon>Pseudomonadota</taxon>
        <taxon>Alphaproteobacteria</taxon>
        <taxon>Hyphomicrobiales</taxon>
        <taxon>Phyllobacteriaceae</taxon>
        <taxon>Aquamicrobium</taxon>
    </lineage>
</organism>
<comment type="caution">
    <text evidence="1">The sequence shown here is derived from an EMBL/GenBank/DDBJ whole genome shotgun (WGS) entry which is preliminary data.</text>
</comment>